<evidence type="ECO:0000256" key="2">
    <source>
        <dbReference type="ARBA" id="ARBA00012261"/>
    </source>
</evidence>
<dbReference type="RefSeq" id="WP_146976224.1">
    <property type="nucleotide sequence ID" value="NZ_VOSL01000123.1"/>
</dbReference>
<evidence type="ECO:0000313" key="9">
    <source>
        <dbReference type="Proteomes" id="UP000321046"/>
    </source>
</evidence>
<dbReference type="FunFam" id="3.40.50.12230:FF:000001">
    <property type="entry name" value="Methionyl-tRNA formyltransferase"/>
    <property type="match status" value="1"/>
</dbReference>
<dbReference type="InterPro" id="IPR002376">
    <property type="entry name" value="Formyl_transf_N"/>
</dbReference>
<evidence type="ECO:0000256" key="4">
    <source>
        <dbReference type="ARBA" id="ARBA00022917"/>
    </source>
</evidence>
<protein>
    <recommendedName>
        <fullName evidence="2 5">Methionyl-tRNA formyltransferase</fullName>
        <ecNumber evidence="2 5">2.1.2.9</ecNumber>
    </recommendedName>
</protein>
<dbReference type="NCBIfam" id="TIGR00460">
    <property type="entry name" value="fmt"/>
    <property type="match status" value="1"/>
</dbReference>
<organism evidence="8 9">
    <name type="scientific">Lujinxingia vulgaris</name>
    <dbReference type="NCBI Taxonomy" id="2600176"/>
    <lineage>
        <taxon>Bacteria</taxon>
        <taxon>Deltaproteobacteria</taxon>
        <taxon>Bradymonadales</taxon>
        <taxon>Lujinxingiaceae</taxon>
        <taxon>Lujinxingia</taxon>
    </lineage>
</organism>
<feature type="binding site" evidence="5">
    <location>
        <begin position="116"/>
        <end position="119"/>
    </location>
    <ligand>
        <name>(6S)-5,6,7,8-tetrahydrofolate</name>
        <dbReference type="ChEBI" id="CHEBI:57453"/>
    </ligand>
</feature>
<evidence type="ECO:0000256" key="1">
    <source>
        <dbReference type="ARBA" id="ARBA00010699"/>
    </source>
</evidence>
<dbReference type="SUPFAM" id="SSF50486">
    <property type="entry name" value="FMT C-terminal domain-like"/>
    <property type="match status" value="1"/>
</dbReference>
<dbReference type="HAMAP" id="MF_00182">
    <property type="entry name" value="Formyl_trans"/>
    <property type="match status" value="1"/>
</dbReference>
<dbReference type="Pfam" id="PF00551">
    <property type="entry name" value="Formyl_trans_N"/>
    <property type="match status" value="1"/>
</dbReference>
<dbReference type="PANTHER" id="PTHR11138">
    <property type="entry name" value="METHIONYL-TRNA FORMYLTRANSFERASE"/>
    <property type="match status" value="1"/>
</dbReference>
<dbReference type="EMBL" id="VOSL01000123">
    <property type="protein sequence ID" value="TXD32596.1"/>
    <property type="molecule type" value="Genomic_DNA"/>
</dbReference>
<evidence type="ECO:0000256" key="3">
    <source>
        <dbReference type="ARBA" id="ARBA00022679"/>
    </source>
</evidence>
<dbReference type="InterPro" id="IPR005794">
    <property type="entry name" value="Fmt"/>
</dbReference>
<feature type="domain" description="Formyl transferase C-terminal" evidence="7">
    <location>
        <begin position="211"/>
        <end position="316"/>
    </location>
</feature>
<reference evidence="8 9" key="1">
    <citation type="submission" date="2019-08" db="EMBL/GenBank/DDBJ databases">
        <title>Bradymonadales sp. TMQ2.</title>
        <authorList>
            <person name="Liang Q."/>
        </authorList>
    </citation>
    <scope>NUCLEOTIDE SEQUENCE [LARGE SCALE GENOMIC DNA]</scope>
    <source>
        <strain evidence="8 9">TMQ2</strain>
    </source>
</reference>
<dbReference type="OrthoDB" id="9802815at2"/>
<evidence type="ECO:0000259" key="6">
    <source>
        <dbReference type="Pfam" id="PF00551"/>
    </source>
</evidence>
<sequence length="332" mass="36197">MIASRTPLRIVYMGTPDFAVPALNKLIESSDEVVGVVTNPDRPSGRGKKLTPPPVKVAAEAAGIEVYQPEKLRGPEVLEHLRAWNPDVIVVAAYGQILRNDVLLLPRYGCINIHASLLPAYRGAAPINWAIVRGEAESGVTIMQMERGLDTGPMLLKRKTPIEELDTAQDLHDRLAEMGAELIVDVMRLIHLDSLNPIVQDDAQSSYAPMLKKSDGEIDFRKSAREVADLIRGMNPWPGAFAFLHTPDGPQRVKLHLARAHSAATNGADTGAAPGEVIRADEQGLHIACGQGYIECLTLQAPGKRALPVSDFLNGFDLQTDHHFLLPDERSD</sequence>
<comment type="function">
    <text evidence="5">Attaches a formyl group to the free amino group of methionyl-tRNA(fMet). The formyl group appears to play a dual role in the initiator identity of N-formylmethionyl-tRNA by promoting its recognition by IF2 and preventing the misappropriation of this tRNA by the elongation apparatus.</text>
</comment>
<dbReference type="Pfam" id="PF02911">
    <property type="entry name" value="Formyl_trans_C"/>
    <property type="match status" value="1"/>
</dbReference>
<dbReference type="InterPro" id="IPR041711">
    <property type="entry name" value="Met-tRNA-FMT_N"/>
</dbReference>
<dbReference type="InterPro" id="IPR005793">
    <property type="entry name" value="Formyl_trans_C"/>
</dbReference>
<comment type="similarity">
    <text evidence="1 5">Belongs to the Fmt family.</text>
</comment>
<keyword evidence="3 5" id="KW-0808">Transferase</keyword>
<feature type="domain" description="Formyl transferase N-terminal" evidence="6">
    <location>
        <begin position="9"/>
        <end position="186"/>
    </location>
</feature>
<dbReference type="Gene3D" id="3.40.50.12230">
    <property type="match status" value="1"/>
</dbReference>
<dbReference type="InterPro" id="IPR036477">
    <property type="entry name" value="Formyl_transf_N_sf"/>
</dbReference>
<dbReference type="AlphaFoldDB" id="A0A5C6WVH7"/>
<comment type="caution">
    <text evidence="8">The sequence shown here is derived from an EMBL/GenBank/DDBJ whole genome shotgun (WGS) entry which is preliminary data.</text>
</comment>
<evidence type="ECO:0000259" key="7">
    <source>
        <dbReference type="Pfam" id="PF02911"/>
    </source>
</evidence>
<name>A0A5C6WVH7_9DELT</name>
<evidence type="ECO:0000313" key="8">
    <source>
        <dbReference type="EMBL" id="TXD32596.1"/>
    </source>
</evidence>
<accession>A0A5C6WVH7</accession>
<dbReference type="CDD" id="cd08704">
    <property type="entry name" value="Met_tRNA_FMT_C"/>
    <property type="match status" value="1"/>
</dbReference>
<evidence type="ECO:0000256" key="5">
    <source>
        <dbReference type="HAMAP-Rule" id="MF_00182"/>
    </source>
</evidence>
<dbReference type="InterPro" id="IPR011034">
    <property type="entry name" value="Formyl_transferase-like_C_sf"/>
</dbReference>
<dbReference type="SUPFAM" id="SSF53328">
    <property type="entry name" value="Formyltransferase"/>
    <property type="match status" value="1"/>
</dbReference>
<dbReference type="Proteomes" id="UP000321046">
    <property type="component" value="Unassembled WGS sequence"/>
</dbReference>
<dbReference type="GO" id="GO:0005829">
    <property type="term" value="C:cytosol"/>
    <property type="evidence" value="ECO:0007669"/>
    <property type="project" value="TreeGrafter"/>
</dbReference>
<dbReference type="PANTHER" id="PTHR11138:SF5">
    <property type="entry name" value="METHIONYL-TRNA FORMYLTRANSFERASE, MITOCHONDRIAL"/>
    <property type="match status" value="1"/>
</dbReference>
<keyword evidence="4 5" id="KW-0648">Protein biosynthesis</keyword>
<dbReference type="CDD" id="cd08646">
    <property type="entry name" value="FMT_core_Met-tRNA-FMT_N"/>
    <property type="match status" value="1"/>
</dbReference>
<comment type="catalytic activity">
    <reaction evidence="5">
        <text>L-methionyl-tRNA(fMet) + (6R)-10-formyltetrahydrofolate = N-formyl-L-methionyl-tRNA(fMet) + (6S)-5,6,7,8-tetrahydrofolate + H(+)</text>
        <dbReference type="Rhea" id="RHEA:24380"/>
        <dbReference type="Rhea" id="RHEA-COMP:9952"/>
        <dbReference type="Rhea" id="RHEA-COMP:9953"/>
        <dbReference type="ChEBI" id="CHEBI:15378"/>
        <dbReference type="ChEBI" id="CHEBI:57453"/>
        <dbReference type="ChEBI" id="CHEBI:78530"/>
        <dbReference type="ChEBI" id="CHEBI:78844"/>
        <dbReference type="ChEBI" id="CHEBI:195366"/>
        <dbReference type="EC" id="2.1.2.9"/>
    </reaction>
</comment>
<dbReference type="GO" id="GO:0004479">
    <property type="term" value="F:methionyl-tRNA formyltransferase activity"/>
    <property type="evidence" value="ECO:0007669"/>
    <property type="project" value="UniProtKB-UniRule"/>
</dbReference>
<proteinExistence type="inferred from homology"/>
<gene>
    <name evidence="5" type="primary">fmt</name>
    <name evidence="8" type="ORF">FRC96_17080</name>
</gene>
<dbReference type="InterPro" id="IPR044135">
    <property type="entry name" value="Met-tRNA-FMT_C"/>
</dbReference>
<dbReference type="EC" id="2.1.2.9" evidence="2 5"/>